<protein>
    <recommendedName>
        <fullName evidence="5">[Ribosomal protein bS18]-alanine N-acetyltransferase</fullName>
        <ecNumber evidence="5">2.3.1.266</ecNumber>
    </recommendedName>
</protein>
<dbReference type="InterPro" id="IPR000182">
    <property type="entry name" value="GNAT_dom"/>
</dbReference>
<sequence length="155" mass="16755">MPNTDFRIQPAAAIDIGQLLASLSGADINGWGEADFNGVMGSERGELLVASSDTELVGFIASSSVVDEVTLLNVAVAPAYRRRGLAQALIGRMLKARRSQGASRCLLEVRESNHSARRLYTALGFLIDGRRPDYYRTATGREDAVLMSLTLENNP</sequence>
<dbReference type="AlphaFoldDB" id="A0A918XHW4"/>
<evidence type="ECO:0000256" key="5">
    <source>
        <dbReference type="RuleBase" id="RU363094"/>
    </source>
</evidence>
<dbReference type="Gene3D" id="3.40.630.30">
    <property type="match status" value="1"/>
</dbReference>
<dbReference type="PANTHER" id="PTHR43420">
    <property type="entry name" value="ACETYLTRANSFERASE"/>
    <property type="match status" value="1"/>
</dbReference>
<evidence type="ECO:0000256" key="3">
    <source>
        <dbReference type="ARBA" id="ARBA00022679"/>
    </source>
</evidence>
<accession>A0A918XHW4</accession>
<dbReference type="PANTHER" id="PTHR43420:SF44">
    <property type="entry name" value="ACETYLTRANSFERASE YPEA"/>
    <property type="match status" value="1"/>
</dbReference>
<gene>
    <name evidence="7" type="ORF">GCM10007053_17540</name>
</gene>
<dbReference type="CDD" id="cd04301">
    <property type="entry name" value="NAT_SF"/>
    <property type="match status" value="1"/>
</dbReference>
<dbReference type="NCBIfam" id="TIGR01575">
    <property type="entry name" value="rimI"/>
    <property type="match status" value="1"/>
</dbReference>
<comment type="caution">
    <text evidence="7">The sequence shown here is derived from an EMBL/GenBank/DDBJ whole genome shotgun (WGS) entry which is preliminary data.</text>
</comment>
<dbReference type="SUPFAM" id="SSF55729">
    <property type="entry name" value="Acyl-CoA N-acyltransferases (Nat)"/>
    <property type="match status" value="1"/>
</dbReference>
<keyword evidence="8" id="KW-1185">Reference proteome</keyword>
<comment type="function">
    <text evidence="5">Acetylates the N-terminal alanine of ribosomal protein bS18.</text>
</comment>
<keyword evidence="3" id="KW-0808">Transferase</keyword>
<evidence type="ECO:0000313" key="7">
    <source>
        <dbReference type="EMBL" id="GHD32818.1"/>
    </source>
</evidence>
<keyword evidence="4" id="KW-0012">Acyltransferase</keyword>
<dbReference type="EC" id="2.3.1.266" evidence="5"/>
<comment type="similarity">
    <text evidence="1 5">Belongs to the acetyltransferase family. RimI subfamily.</text>
</comment>
<dbReference type="InterPro" id="IPR016181">
    <property type="entry name" value="Acyl_CoA_acyltransferase"/>
</dbReference>
<dbReference type="RefSeq" id="WP_189477212.1">
    <property type="nucleotide sequence ID" value="NZ_BMYM01000001.1"/>
</dbReference>
<proteinExistence type="inferred from homology"/>
<dbReference type="InterPro" id="IPR050680">
    <property type="entry name" value="YpeA/RimI_acetyltransf"/>
</dbReference>
<evidence type="ECO:0000256" key="4">
    <source>
        <dbReference type="ARBA" id="ARBA00023315"/>
    </source>
</evidence>
<feature type="domain" description="N-acetyltransferase" evidence="6">
    <location>
        <begin position="6"/>
        <end position="152"/>
    </location>
</feature>
<evidence type="ECO:0000259" key="6">
    <source>
        <dbReference type="PROSITE" id="PS51186"/>
    </source>
</evidence>
<dbReference type="PROSITE" id="PS51186">
    <property type="entry name" value="GNAT"/>
    <property type="match status" value="1"/>
</dbReference>
<evidence type="ECO:0000313" key="8">
    <source>
        <dbReference type="Proteomes" id="UP000644693"/>
    </source>
</evidence>
<dbReference type="GO" id="GO:0008999">
    <property type="term" value="F:protein-N-terminal-alanine acetyltransferase activity"/>
    <property type="evidence" value="ECO:0007669"/>
    <property type="project" value="UniProtKB-EC"/>
</dbReference>
<evidence type="ECO:0000256" key="2">
    <source>
        <dbReference type="ARBA" id="ARBA00022490"/>
    </source>
</evidence>
<organism evidence="7 8">
    <name type="scientific">Parahalioglobus pacificus</name>
    <dbReference type="NCBI Taxonomy" id="930806"/>
    <lineage>
        <taxon>Bacteria</taxon>
        <taxon>Pseudomonadati</taxon>
        <taxon>Pseudomonadota</taxon>
        <taxon>Gammaproteobacteria</taxon>
        <taxon>Cellvibrionales</taxon>
        <taxon>Halieaceae</taxon>
        <taxon>Parahalioglobus</taxon>
    </lineage>
</organism>
<dbReference type="EMBL" id="BMYM01000001">
    <property type="protein sequence ID" value="GHD32818.1"/>
    <property type="molecule type" value="Genomic_DNA"/>
</dbReference>
<name>A0A918XHW4_9GAMM</name>
<dbReference type="InterPro" id="IPR006464">
    <property type="entry name" value="AcTrfase_RimI/Ard1"/>
</dbReference>
<comment type="subcellular location">
    <subcellularLocation>
        <location evidence="5">Cytoplasm</location>
    </subcellularLocation>
</comment>
<keyword evidence="2 5" id="KW-0963">Cytoplasm</keyword>
<comment type="catalytic activity">
    <reaction evidence="5">
        <text>N-terminal L-alanyl-[ribosomal protein bS18] + acetyl-CoA = N-terminal N(alpha)-acetyl-L-alanyl-[ribosomal protein bS18] + CoA + H(+)</text>
        <dbReference type="Rhea" id="RHEA:43756"/>
        <dbReference type="Rhea" id="RHEA-COMP:10676"/>
        <dbReference type="Rhea" id="RHEA-COMP:10677"/>
        <dbReference type="ChEBI" id="CHEBI:15378"/>
        <dbReference type="ChEBI" id="CHEBI:57287"/>
        <dbReference type="ChEBI" id="CHEBI:57288"/>
        <dbReference type="ChEBI" id="CHEBI:64718"/>
        <dbReference type="ChEBI" id="CHEBI:83683"/>
        <dbReference type="EC" id="2.3.1.266"/>
    </reaction>
</comment>
<evidence type="ECO:0000256" key="1">
    <source>
        <dbReference type="ARBA" id="ARBA00005395"/>
    </source>
</evidence>
<reference evidence="7" key="2">
    <citation type="submission" date="2020-09" db="EMBL/GenBank/DDBJ databases">
        <authorList>
            <person name="Sun Q."/>
            <person name="Kim S."/>
        </authorList>
    </citation>
    <scope>NUCLEOTIDE SEQUENCE</scope>
    <source>
        <strain evidence="7">KCTC 23430</strain>
    </source>
</reference>
<dbReference type="Proteomes" id="UP000644693">
    <property type="component" value="Unassembled WGS sequence"/>
</dbReference>
<dbReference type="GO" id="GO:0005737">
    <property type="term" value="C:cytoplasm"/>
    <property type="evidence" value="ECO:0007669"/>
    <property type="project" value="UniProtKB-SubCell"/>
</dbReference>
<dbReference type="Pfam" id="PF00583">
    <property type="entry name" value="Acetyltransf_1"/>
    <property type="match status" value="1"/>
</dbReference>
<reference evidence="7" key="1">
    <citation type="journal article" date="2014" name="Int. J. Syst. Evol. Microbiol.">
        <title>Complete genome sequence of Corynebacterium casei LMG S-19264T (=DSM 44701T), isolated from a smear-ripened cheese.</title>
        <authorList>
            <consortium name="US DOE Joint Genome Institute (JGI-PGF)"/>
            <person name="Walter F."/>
            <person name="Albersmeier A."/>
            <person name="Kalinowski J."/>
            <person name="Ruckert C."/>
        </authorList>
    </citation>
    <scope>NUCLEOTIDE SEQUENCE</scope>
    <source>
        <strain evidence="7">KCTC 23430</strain>
    </source>
</reference>